<dbReference type="AlphaFoldDB" id="A0A2W4BTD7"/>
<dbReference type="GO" id="GO:0005975">
    <property type="term" value="P:carbohydrate metabolic process"/>
    <property type="evidence" value="ECO:0007669"/>
    <property type="project" value="InterPro"/>
</dbReference>
<dbReference type="EMBL" id="PIEU01000022">
    <property type="protein sequence ID" value="PZL76952.1"/>
    <property type="molecule type" value="Genomic_DNA"/>
</dbReference>
<dbReference type="GO" id="GO:0031179">
    <property type="term" value="P:peptide modification"/>
    <property type="evidence" value="ECO:0007669"/>
    <property type="project" value="InterPro"/>
</dbReference>
<dbReference type="Gene3D" id="1.50.10.10">
    <property type="match status" value="1"/>
</dbReference>
<protein>
    <recommendedName>
        <fullName evidence="2">Lantibiotic biosynthesis protein dehydration domain-containing protein</fullName>
    </recommendedName>
</protein>
<dbReference type="PIRSF" id="PIRSF037228">
    <property type="entry name" value="Lant_mod_RumM"/>
    <property type="match status" value="1"/>
</dbReference>
<accession>A0A2W4BTD7</accession>
<keyword evidence="1" id="KW-0479">Metal-binding</keyword>
<evidence type="ECO:0000256" key="1">
    <source>
        <dbReference type="PIRSR" id="PIRSR607822-1"/>
    </source>
</evidence>
<feature type="binding site" evidence="1">
    <location>
        <position position="885"/>
    </location>
    <ligand>
        <name>Zn(2+)</name>
        <dbReference type="ChEBI" id="CHEBI:29105"/>
    </ligand>
</feature>
<sequence>MNKIFIIERELGMNKVLDIMKTKTISEKVVTFSERKVIDYSYFEEWRNARTLLTDKYFEVMLEKSNLSHEQFAYALQPLNYEQSEADEEYWLRIFCEIMNNYDYSNINYELGVFVPTHPFNKFLQKKLEIVVENVENITINEQILDDFTEAHLVEMFDISGKIIALKLEEYKQSEISGKIEKEQKFMEFLRSNFDSKDSFYSFYNEFSVLARIATIRTIYLIENFTNMIQNIDKDYLEIQEFLDVRELNLAKLSLSTGDSHERGKSVSILNFDEKKLVYKPKDLNISKSFEKFIDWYTSNSDLLEIKIPTGIYKDSYTYNEYIEATECKTISEIENYYERYGYLIAICYLFSLNDLHIENIIAHGENPVIVDIETIFHVSNQMEDESLYVDLLRKLELESVTSSFLLPTKLQIGKDDSIDLSALSGKKVELNQKILGPVEVNTDNFHYQKMPSYFGGGNNIPKNNDLESIDYQKYILKIIEGFDKFIEFSQNNRMEFSEILDVFKQKKTRVLLKGTERYMSMIRYSSHPSYNREMKYRERLMMNLWAYPYKNKSVVTSEVSDLLYNDIPIFYSYSDSRNLYDSCGNVFENYFEISGLHQSIDRVLNLSEENILRQRSILLSSLNLWDQVLNKPAEKKSIIFETQNFDLLVQVKNIVKQLKKEMITRDGQCSLLSIDCSEEKHWKIVPSDESLYSGLSGLALLFLELYVTSKETEYFDYYKTIIETAIRQSRLLPFSGAFTGWLSPIYPMILEYKYLGTIHDSQFLDYTIKKLSEMTAEQIVNFKDIDYISGLAGIIRLLATASISFDNNSLIKSTLEKFSSIFLEKIKNDDEGTMEKVGIAHGISGVMLSLASFQNGDFEEDYVKEQLSREFDMYQVQENSYKWCWGLSGMIQARLAILKISPKSIDKDQLNLMIENYLKISTILVDEDGLCHGNGSVITTMKMIYEYTKDDHWNKLADQWLSNVLMYATLEGYKIPSIGDVSAKGLFDGIGGIAWLYLSVYQPVNNVLLLEV</sequence>
<evidence type="ECO:0000313" key="3">
    <source>
        <dbReference type="EMBL" id="PZL76952.1"/>
    </source>
</evidence>
<dbReference type="Pfam" id="PF05147">
    <property type="entry name" value="LANC_like"/>
    <property type="match status" value="1"/>
</dbReference>
<dbReference type="Pfam" id="PF13575">
    <property type="entry name" value="DUF4135"/>
    <property type="match status" value="1"/>
</dbReference>
<dbReference type="PRINTS" id="PR01950">
    <property type="entry name" value="LANCSUPER"/>
</dbReference>
<evidence type="ECO:0000313" key="4">
    <source>
        <dbReference type="Proteomes" id="UP000249828"/>
    </source>
</evidence>
<feature type="domain" description="Lantibiotic biosynthesis protein dehydration" evidence="2">
    <location>
        <begin position="207"/>
        <end position="573"/>
    </location>
</feature>
<name>A0A2W4BTD7_9ENTE</name>
<dbReference type="RefSeq" id="WP_111247029.1">
    <property type="nucleotide sequence ID" value="NZ_PIEU01000022.1"/>
</dbReference>
<dbReference type="InterPro" id="IPR025410">
    <property type="entry name" value="Lant_dehyd"/>
</dbReference>
<keyword evidence="4" id="KW-1185">Reference proteome</keyword>
<dbReference type="InterPro" id="IPR007822">
    <property type="entry name" value="LANC-like"/>
</dbReference>
<keyword evidence="1" id="KW-0862">Zinc</keyword>
<dbReference type="CDD" id="cd04792">
    <property type="entry name" value="LanM-like"/>
    <property type="match status" value="1"/>
</dbReference>
<organism evidence="3 4">
    <name type="scientific">Enterococcus plantarum</name>
    <dbReference type="NCBI Taxonomy" id="1077675"/>
    <lineage>
        <taxon>Bacteria</taxon>
        <taxon>Bacillati</taxon>
        <taxon>Bacillota</taxon>
        <taxon>Bacilli</taxon>
        <taxon>Lactobacillales</taxon>
        <taxon>Enterococcaceae</taxon>
        <taxon>Enterococcus</taxon>
    </lineage>
</organism>
<dbReference type="InterPro" id="IPR017146">
    <property type="entry name" value="Lanti_2_LanM"/>
</dbReference>
<dbReference type="GO" id="GO:0046872">
    <property type="term" value="F:metal ion binding"/>
    <property type="evidence" value="ECO:0007669"/>
    <property type="project" value="UniProtKB-KW"/>
</dbReference>
<evidence type="ECO:0000259" key="2">
    <source>
        <dbReference type="Pfam" id="PF13575"/>
    </source>
</evidence>
<comment type="caution">
    <text evidence="3">The sequence shown here is derived from an EMBL/GenBank/DDBJ whole genome shotgun (WGS) entry which is preliminary data.</text>
</comment>
<feature type="binding site" evidence="1">
    <location>
        <position position="932"/>
    </location>
    <ligand>
        <name>Zn(2+)</name>
        <dbReference type="ChEBI" id="CHEBI:29105"/>
    </ligand>
</feature>
<proteinExistence type="predicted"/>
<gene>
    <name evidence="3" type="ORF">CI088_02085</name>
</gene>
<reference evidence="3 4" key="1">
    <citation type="submission" date="2017-11" db="EMBL/GenBank/DDBJ databases">
        <title>Draft genome sequence of Enterococcus plantarum TRW2 strain isolated from lettuce.</title>
        <authorList>
            <person name="Kim E.B."/>
            <person name="Marco M.L."/>
            <person name="Williams T.R."/>
            <person name="You I.H."/>
        </authorList>
    </citation>
    <scope>NUCLEOTIDE SEQUENCE [LARGE SCALE GENOMIC DNA]</scope>
    <source>
        <strain evidence="3 4">TRW2</strain>
    </source>
</reference>
<feature type="binding site" evidence="1">
    <location>
        <position position="933"/>
    </location>
    <ligand>
        <name>Zn(2+)</name>
        <dbReference type="ChEBI" id="CHEBI:29105"/>
    </ligand>
</feature>
<dbReference type="Proteomes" id="UP000249828">
    <property type="component" value="Unassembled WGS sequence"/>
</dbReference>
<dbReference type="InterPro" id="IPR012341">
    <property type="entry name" value="6hp_glycosidase-like_sf"/>
</dbReference>
<dbReference type="SMART" id="SM01260">
    <property type="entry name" value="LANC_like"/>
    <property type="match status" value="1"/>
</dbReference>
<dbReference type="NCBIfam" id="TIGR03897">
    <property type="entry name" value="lanti_2_LanM"/>
    <property type="match status" value="1"/>
</dbReference>
<dbReference type="SUPFAM" id="SSF158745">
    <property type="entry name" value="LanC-like"/>
    <property type="match status" value="1"/>
</dbReference>